<feature type="transmembrane region" description="Helical" evidence="8">
    <location>
        <begin position="45"/>
        <end position="62"/>
    </location>
</feature>
<keyword evidence="2 8" id="KW-0813">Transport</keyword>
<evidence type="ECO:0000256" key="2">
    <source>
        <dbReference type="ARBA" id="ARBA00022448"/>
    </source>
</evidence>
<reference evidence="10" key="1">
    <citation type="journal article" date="2011" name="Environ. Microbiol.">
        <title>Time-series analyses of Monterey Bay coastal microbial picoplankton using a 'genome proxy' microarray.</title>
        <authorList>
            <person name="Rich V.I."/>
            <person name="Pham V.D."/>
            <person name="Eppley J."/>
            <person name="Shi Y."/>
            <person name="DeLong E.F."/>
        </authorList>
    </citation>
    <scope>NUCLEOTIDE SEQUENCE</scope>
</reference>
<evidence type="ECO:0000256" key="1">
    <source>
        <dbReference type="ARBA" id="ARBA00004141"/>
    </source>
</evidence>
<keyword evidence="5 8" id="KW-1133">Transmembrane helix</keyword>
<keyword evidence="8" id="KW-1003">Cell membrane</keyword>
<dbReference type="HAMAP" id="MF_01207">
    <property type="entry name" value="MsrQ"/>
    <property type="match status" value="1"/>
</dbReference>
<keyword evidence="6 8" id="KW-0408">Iron</keyword>
<feature type="transmembrane region" description="Helical" evidence="8">
    <location>
        <begin position="74"/>
        <end position="98"/>
    </location>
</feature>
<keyword evidence="3 8" id="KW-0349">Heme</keyword>
<comment type="cofactor">
    <cofactor evidence="8">
        <name>FMN</name>
        <dbReference type="ChEBI" id="CHEBI:58210"/>
    </cofactor>
    <text evidence="8">Binds 1 FMN per subunit.</text>
</comment>
<dbReference type="AlphaFoldDB" id="E0XVZ4"/>
<comment type="function">
    <text evidence="8">Part of the MsrPQ system that repairs oxidized periplasmic proteins containing methionine sulfoxide residues (Met-O), using respiratory chain electrons. Thus protects these proteins from oxidative-stress damage caused by reactive species of oxygen and chlorine generated by the host defense mechanisms. MsrPQ is essential for the maintenance of envelope integrity under bleach stress, rescuing a wide series of structurally unrelated periplasmic proteins from methionine oxidation. MsrQ provides electrons for reduction to the reductase catalytic subunit MsrP, using the quinone pool of the respiratory chain.</text>
</comment>
<accession>E0XVZ4</accession>
<feature type="domain" description="Ferric oxidoreductase" evidence="9">
    <location>
        <begin position="41"/>
        <end position="155"/>
    </location>
</feature>
<dbReference type="GO" id="GO:0010181">
    <property type="term" value="F:FMN binding"/>
    <property type="evidence" value="ECO:0007669"/>
    <property type="project" value="UniProtKB-UniRule"/>
</dbReference>
<dbReference type="GO" id="GO:0030091">
    <property type="term" value="P:protein repair"/>
    <property type="evidence" value="ECO:0007669"/>
    <property type="project" value="UniProtKB-UniRule"/>
</dbReference>
<keyword evidence="7 8" id="KW-0472">Membrane</keyword>
<dbReference type="Pfam" id="PF01794">
    <property type="entry name" value="Ferric_reduct"/>
    <property type="match status" value="1"/>
</dbReference>
<feature type="transmembrane region" description="Helical" evidence="8">
    <location>
        <begin position="169"/>
        <end position="188"/>
    </location>
</feature>
<evidence type="ECO:0000256" key="8">
    <source>
        <dbReference type="HAMAP-Rule" id="MF_01207"/>
    </source>
</evidence>
<feature type="transmembrane region" description="Helical" evidence="8">
    <location>
        <begin position="145"/>
        <end position="163"/>
    </location>
</feature>
<dbReference type="EMBL" id="GU474894">
    <property type="protein sequence ID" value="ADI18585.1"/>
    <property type="molecule type" value="Genomic_DNA"/>
</dbReference>
<protein>
    <recommendedName>
        <fullName evidence="8">Protein-methionine-sulfoxide reductase heme-binding subunit MsrQ</fullName>
    </recommendedName>
    <alternativeName>
        <fullName evidence="8">Flavocytochrome MsrQ</fullName>
    </alternativeName>
</protein>
<name>E0XVZ4_9GAMM</name>
<dbReference type="GO" id="GO:0016679">
    <property type="term" value="F:oxidoreductase activity, acting on diphenols and related substances as donors"/>
    <property type="evidence" value="ECO:0007669"/>
    <property type="project" value="TreeGrafter"/>
</dbReference>
<proteinExistence type="inferred from homology"/>
<keyword evidence="4 8" id="KW-0812">Transmembrane</keyword>
<dbReference type="InterPro" id="IPR013130">
    <property type="entry name" value="Fe3_Rdtase_TM_dom"/>
</dbReference>
<dbReference type="GO" id="GO:0020037">
    <property type="term" value="F:heme binding"/>
    <property type="evidence" value="ECO:0007669"/>
    <property type="project" value="UniProtKB-UniRule"/>
</dbReference>
<keyword evidence="8" id="KW-0249">Electron transport</keyword>
<comment type="subcellular location">
    <subcellularLocation>
        <location evidence="8">Cell membrane</location>
        <topology evidence="8">Multi-pass membrane protein</topology>
    </subcellularLocation>
    <subcellularLocation>
        <location evidence="1">Membrane</location>
        <topology evidence="1">Multi-pass membrane protein</topology>
    </subcellularLocation>
</comment>
<dbReference type="InterPro" id="IPR022837">
    <property type="entry name" value="MsrQ-like"/>
</dbReference>
<keyword evidence="8" id="KW-0285">Flavoprotein</keyword>
<sequence>MAKLNKPLVFAIALIPFVLLISRILRNDLGPDPAEELAIETGEWTLRFLILTLALSPLRRISNKIEFVQLRRMLGLFTFFYATLHFMVWLTFLLGFRWSDIIEEIIERPYITVGFSAYLILLALAATSPKLMVRKLGRNWKRLHRLVYVASILGVVHLLWILRLDIGPAAFYGTLVFLLLGYRFFYYAKARNGLFPQA</sequence>
<dbReference type="GO" id="GO:0046872">
    <property type="term" value="F:metal ion binding"/>
    <property type="evidence" value="ECO:0007669"/>
    <property type="project" value="UniProtKB-KW"/>
</dbReference>
<dbReference type="PANTHER" id="PTHR36964:SF1">
    <property type="entry name" value="PROTEIN-METHIONINE-SULFOXIDE REDUCTASE HEME-BINDING SUBUNIT MSRQ"/>
    <property type="match status" value="1"/>
</dbReference>
<dbReference type="PANTHER" id="PTHR36964">
    <property type="entry name" value="PROTEIN-METHIONINE-SULFOXIDE REDUCTASE HEME-BINDING SUBUNIT MSRQ"/>
    <property type="match status" value="1"/>
</dbReference>
<feature type="transmembrane region" description="Helical" evidence="8">
    <location>
        <begin position="110"/>
        <end position="133"/>
    </location>
</feature>
<comment type="similarity">
    <text evidence="8">Belongs to the MsrQ family.</text>
</comment>
<evidence type="ECO:0000256" key="7">
    <source>
        <dbReference type="ARBA" id="ARBA00023136"/>
    </source>
</evidence>
<feature type="transmembrane region" description="Helical" evidence="8">
    <location>
        <begin position="7"/>
        <end position="25"/>
    </location>
</feature>
<comment type="subunit">
    <text evidence="8">Heterodimer of a catalytic subunit (MsrP) and a heme-binding subunit (MsrQ).</text>
</comment>
<evidence type="ECO:0000259" key="9">
    <source>
        <dbReference type="Pfam" id="PF01794"/>
    </source>
</evidence>
<evidence type="ECO:0000256" key="5">
    <source>
        <dbReference type="ARBA" id="ARBA00022989"/>
    </source>
</evidence>
<evidence type="ECO:0000256" key="6">
    <source>
        <dbReference type="ARBA" id="ARBA00023004"/>
    </source>
</evidence>
<keyword evidence="8" id="KW-0479">Metal-binding</keyword>
<evidence type="ECO:0000313" key="10">
    <source>
        <dbReference type="EMBL" id="ADI18585.1"/>
    </source>
</evidence>
<gene>
    <name evidence="8" type="primary">msrQ</name>
</gene>
<evidence type="ECO:0000256" key="4">
    <source>
        <dbReference type="ARBA" id="ARBA00022692"/>
    </source>
</evidence>
<organism evidence="10">
    <name type="scientific">uncultured Oceanospirillales bacterium HF4000_23O15</name>
    <dbReference type="NCBI Taxonomy" id="710746"/>
    <lineage>
        <taxon>Bacteria</taxon>
        <taxon>Pseudomonadati</taxon>
        <taxon>Pseudomonadota</taxon>
        <taxon>Gammaproteobacteria</taxon>
        <taxon>Oceanospirillales</taxon>
        <taxon>environmental samples</taxon>
    </lineage>
</organism>
<comment type="cofactor">
    <cofactor evidence="8">
        <name>heme b</name>
        <dbReference type="ChEBI" id="CHEBI:60344"/>
    </cofactor>
    <text evidence="8">Binds 1 heme b (iron(II)-protoporphyrin IX) group per subunit.</text>
</comment>
<keyword evidence="8" id="KW-0288">FMN</keyword>
<evidence type="ECO:0000256" key="3">
    <source>
        <dbReference type="ARBA" id="ARBA00022617"/>
    </source>
</evidence>
<dbReference type="GO" id="GO:0005886">
    <property type="term" value="C:plasma membrane"/>
    <property type="evidence" value="ECO:0007669"/>
    <property type="project" value="UniProtKB-SubCell"/>
</dbReference>
<dbReference type="GO" id="GO:0009055">
    <property type="term" value="F:electron transfer activity"/>
    <property type="evidence" value="ECO:0007669"/>
    <property type="project" value="UniProtKB-UniRule"/>
</dbReference>